<evidence type="ECO:0000313" key="7">
    <source>
        <dbReference type="EMBL" id="RPF51998.1"/>
    </source>
</evidence>
<keyword evidence="4" id="KW-0067">ATP-binding</keyword>
<feature type="domain" description="Cytidyltransferase-like" evidence="6">
    <location>
        <begin position="5"/>
        <end position="125"/>
    </location>
</feature>
<organism evidence="7 8">
    <name type="scientific">Methanobrevibacter gottschalkii DSM 11977</name>
    <dbReference type="NCBI Taxonomy" id="1122229"/>
    <lineage>
        <taxon>Archaea</taxon>
        <taxon>Methanobacteriati</taxon>
        <taxon>Methanobacteriota</taxon>
        <taxon>Methanomada group</taxon>
        <taxon>Methanobacteria</taxon>
        <taxon>Methanobacteriales</taxon>
        <taxon>Methanobacteriaceae</taxon>
        <taxon>Methanobrevibacter</taxon>
    </lineage>
</organism>
<dbReference type="RefSeq" id="WP_069574640.1">
    <property type="nucleotide sequence ID" value="NZ_RKRG01000002.1"/>
</dbReference>
<dbReference type="EMBL" id="RKRG01000002">
    <property type="protein sequence ID" value="RPF51998.1"/>
    <property type="molecule type" value="Genomic_DNA"/>
</dbReference>
<dbReference type="PANTHER" id="PTHR43793:SF1">
    <property type="entry name" value="FAD SYNTHASE"/>
    <property type="match status" value="1"/>
</dbReference>
<feature type="domain" description="Gfo/Idh/MocA-like oxidoreductase N-terminal" evidence="5">
    <location>
        <begin position="153"/>
        <end position="247"/>
    </location>
</feature>
<dbReference type="Gene3D" id="3.40.50.620">
    <property type="entry name" value="HUPs"/>
    <property type="match status" value="1"/>
</dbReference>
<dbReference type="Pfam" id="PF01408">
    <property type="entry name" value="GFO_IDH_MocA"/>
    <property type="match status" value="1"/>
</dbReference>
<protein>
    <submittedName>
        <fullName evidence="7">Glycerol-3-phosphate cytidylyltransferase</fullName>
    </submittedName>
</protein>
<evidence type="ECO:0000259" key="6">
    <source>
        <dbReference type="Pfam" id="PF01467"/>
    </source>
</evidence>
<dbReference type="Gene3D" id="3.40.50.720">
    <property type="entry name" value="NAD(P)-binding Rossmann-like Domain"/>
    <property type="match status" value="1"/>
</dbReference>
<comment type="caution">
    <text evidence="7">The sequence shown here is derived from an EMBL/GenBank/DDBJ whole genome shotgun (WGS) entry which is preliminary data.</text>
</comment>
<dbReference type="InterPro" id="IPR014729">
    <property type="entry name" value="Rossmann-like_a/b/a_fold"/>
</dbReference>
<dbReference type="GO" id="GO:0005524">
    <property type="term" value="F:ATP binding"/>
    <property type="evidence" value="ECO:0007669"/>
    <property type="project" value="UniProtKB-KW"/>
</dbReference>
<evidence type="ECO:0000313" key="8">
    <source>
        <dbReference type="Proteomes" id="UP000271783"/>
    </source>
</evidence>
<keyword evidence="2 7" id="KW-0548">Nucleotidyltransferase</keyword>
<keyword evidence="8" id="KW-1185">Reference proteome</keyword>
<evidence type="ECO:0000256" key="4">
    <source>
        <dbReference type="ARBA" id="ARBA00022840"/>
    </source>
</evidence>
<reference evidence="7 8" key="1">
    <citation type="submission" date="2018-11" db="EMBL/GenBank/DDBJ databases">
        <title>Genomic Encyclopedia of Type Strains, Phase IV (KMG-IV): sequencing the most valuable type-strain genomes for metagenomic binning, comparative biology and taxonomic classification.</title>
        <authorList>
            <person name="Goeker M."/>
        </authorList>
    </citation>
    <scope>NUCLEOTIDE SEQUENCE [LARGE SCALE GENOMIC DNA]</scope>
    <source>
        <strain evidence="7 8">DSM 11977</strain>
    </source>
</reference>
<name>A0A3N5BQF4_9EURY</name>
<keyword evidence="3" id="KW-0547">Nucleotide-binding</keyword>
<dbReference type="InterPro" id="IPR050385">
    <property type="entry name" value="Archaeal_FAD_synthase"/>
</dbReference>
<evidence type="ECO:0000256" key="2">
    <source>
        <dbReference type="ARBA" id="ARBA00022695"/>
    </source>
</evidence>
<accession>A0A3N5BQF4</accession>
<sequence length="438" mass="51232">MKKIITYGTFDLFHKGHYNILKRAKMYGDYLIVGVTGENYDIGRGKLNVNDSLATRIENVQKTGFADEIIVEEYLGQKIGDIIKYDIDSFVIGDDWKGKFDHLSKYCNMIYLERTKGISSTQIREETFNQYTIGIVCDFVDDNQIINEAKLVNGFEVKNIFCEDEEIKNKFQEKYHLENSCEEFSELLELSDIIYVRCNISKRFNYIQKALNAGKHVIYDPPATFNYNELDELIHLAEQKNVILMENIKMVHIYVFNQLLWMTQGGLIGDILSFNCSISKIDINRPNLFYDLSVYTLLPMLKIMGQDYEKYDFIVKKDGEDIEFASMNFVYSNGRSIINVGNKIRVDNQLEIIGTEGTIRMKGEWWRSRNFEIHYPESQEIQLYNTNFEGNGFKYLLRELSRMLDNNRIDTRSIFKDESLKIVKILEQVKKIENNNGD</sequence>
<evidence type="ECO:0000256" key="3">
    <source>
        <dbReference type="ARBA" id="ARBA00022741"/>
    </source>
</evidence>
<gene>
    <name evidence="7" type="ORF">EDC42_1342</name>
</gene>
<dbReference type="SUPFAM" id="SSF51735">
    <property type="entry name" value="NAD(P)-binding Rossmann-fold domains"/>
    <property type="match status" value="1"/>
</dbReference>
<proteinExistence type="predicted"/>
<dbReference type="GO" id="GO:0016779">
    <property type="term" value="F:nucleotidyltransferase activity"/>
    <property type="evidence" value="ECO:0007669"/>
    <property type="project" value="UniProtKB-KW"/>
</dbReference>
<dbReference type="AlphaFoldDB" id="A0A3N5BQF4"/>
<keyword evidence="1 7" id="KW-0808">Transferase</keyword>
<dbReference type="InterPro" id="IPR004821">
    <property type="entry name" value="Cyt_trans-like"/>
</dbReference>
<dbReference type="SUPFAM" id="SSF52374">
    <property type="entry name" value="Nucleotidylyl transferase"/>
    <property type="match status" value="1"/>
</dbReference>
<dbReference type="Gene3D" id="3.30.360.10">
    <property type="entry name" value="Dihydrodipicolinate Reductase, domain 2"/>
    <property type="match status" value="1"/>
</dbReference>
<dbReference type="NCBIfam" id="TIGR00125">
    <property type="entry name" value="cyt_tran_rel"/>
    <property type="match status" value="1"/>
</dbReference>
<dbReference type="SUPFAM" id="SSF55347">
    <property type="entry name" value="Glyceraldehyde-3-phosphate dehydrogenase-like, C-terminal domain"/>
    <property type="match status" value="1"/>
</dbReference>
<evidence type="ECO:0000256" key="1">
    <source>
        <dbReference type="ARBA" id="ARBA00022679"/>
    </source>
</evidence>
<evidence type="ECO:0000259" key="5">
    <source>
        <dbReference type="Pfam" id="PF01408"/>
    </source>
</evidence>
<dbReference type="PANTHER" id="PTHR43793">
    <property type="entry name" value="FAD SYNTHASE"/>
    <property type="match status" value="1"/>
</dbReference>
<dbReference type="InterPro" id="IPR000683">
    <property type="entry name" value="Gfo/Idh/MocA-like_OxRdtase_N"/>
</dbReference>
<dbReference type="Pfam" id="PF01467">
    <property type="entry name" value="CTP_transf_like"/>
    <property type="match status" value="1"/>
</dbReference>
<dbReference type="InterPro" id="IPR036291">
    <property type="entry name" value="NAD(P)-bd_dom_sf"/>
</dbReference>
<dbReference type="Proteomes" id="UP000271783">
    <property type="component" value="Unassembled WGS sequence"/>
</dbReference>